<dbReference type="Gene3D" id="3.40.50.720">
    <property type="entry name" value="NAD(P)-binding Rossmann-like Domain"/>
    <property type="match status" value="1"/>
</dbReference>
<name>A0A444ZDF2_ARAHY</name>
<evidence type="ECO:0000259" key="3">
    <source>
        <dbReference type="Pfam" id="PF01370"/>
    </source>
</evidence>
<protein>
    <recommendedName>
        <fullName evidence="3">NAD-dependent epimerase/dehydratase domain-containing protein</fullName>
    </recommendedName>
</protein>
<dbReference type="GO" id="GO:0016616">
    <property type="term" value="F:oxidoreductase activity, acting on the CH-OH group of donors, NAD or NADP as acceptor"/>
    <property type="evidence" value="ECO:0007669"/>
    <property type="project" value="TreeGrafter"/>
</dbReference>
<dbReference type="OrthoDB" id="2735536at2759"/>
<dbReference type="InterPro" id="IPR050425">
    <property type="entry name" value="NAD(P)_dehydrat-like"/>
</dbReference>
<dbReference type="InterPro" id="IPR036291">
    <property type="entry name" value="NAD(P)-bd_dom_sf"/>
</dbReference>
<keyword evidence="2" id="KW-0560">Oxidoreductase</keyword>
<keyword evidence="1" id="KW-0521">NADP</keyword>
<reference evidence="4 5" key="1">
    <citation type="submission" date="2019-01" db="EMBL/GenBank/DDBJ databases">
        <title>Sequencing of cultivated peanut Arachis hypogaea provides insights into genome evolution and oil improvement.</title>
        <authorList>
            <person name="Chen X."/>
        </authorList>
    </citation>
    <scope>NUCLEOTIDE SEQUENCE [LARGE SCALE GENOMIC DNA]</scope>
    <source>
        <strain evidence="5">cv. Fuhuasheng</strain>
        <tissue evidence="4">Leaves</tissue>
    </source>
</reference>
<proteinExistence type="predicted"/>
<dbReference type="AlphaFoldDB" id="A0A444ZDF2"/>
<accession>A0A444ZDF2</accession>
<dbReference type="Proteomes" id="UP000289738">
    <property type="component" value="Chromosome B04"/>
</dbReference>
<dbReference type="FunFam" id="3.40.50.720:FF:000219">
    <property type="entry name" value="Cinnamoyl-CoA reductase 1"/>
    <property type="match status" value="1"/>
</dbReference>
<keyword evidence="5" id="KW-1185">Reference proteome</keyword>
<organism evidence="4 5">
    <name type="scientific">Arachis hypogaea</name>
    <name type="common">Peanut</name>
    <dbReference type="NCBI Taxonomy" id="3818"/>
    <lineage>
        <taxon>Eukaryota</taxon>
        <taxon>Viridiplantae</taxon>
        <taxon>Streptophyta</taxon>
        <taxon>Embryophyta</taxon>
        <taxon>Tracheophyta</taxon>
        <taxon>Spermatophyta</taxon>
        <taxon>Magnoliopsida</taxon>
        <taxon>eudicotyledons</taxon>
        <taxon>Gunneridae</taxon>
        <taxon>Pentapetalae</taxon>
        <taxon>rosids</taxon>
        <taxon>fabids</taxon>
        <taxon>Fabales</taxon>
        <taxon>Fabaceae</taxon>
        <taxon>Papilionoideae</taxon>
        <taxon>50 kb inversion clade</taxon>
        <taxon>dalbergioids sensu lato</taxon>
        <taxon>Dalbergieae</taxon>
        <taxon>Pterocarpus clade</taxon>
        <taxon>Arachis</taxon>
    </lineage>
</organism>
<evidence type="ECO:0000256" key="1">
    <source>
        <dbReference type="ARBA" id="ARBA00022857"/>
    </source>
</evidence>
<dbReference type="STRING" id="3818.A0A444ZDF2"/>
<dbReference type="PANTHER" id="PTHR10366:SF295">
    <property type="entry name" value="NAD(P)-BINDING ROSSMANN-FOLD SUPERFAMILY PROTEIN"/>
    <property type="match status" value="1"/>
</dbReference>
<dbReference type="SUPFAM" id="SSF51735">
    <property type="entry name" value="NAD(P)-binding Rossmann-fold domains"/>
    <property type="match status" value="1"/>
</dbReference>
<evidence type="ECO:0000313" key="4">
    <source>
        <dbReference type="EMBL" id="RYR12212.1"/>
    </source>
</evidence>
<feature type="domain" description="NAD-dependent epimerase/dehydratase" evidence="3">
    <location>
        <begin position="13"/>
        <end position="252"/>
    </location>
</feature>
<sequence>MSSHQTTTDSELVCVTGANGFIGSWLVHTLLHHHPRYTVHATVFPGSDYSHLLTLHPDAHSRIKIFPADILDAASISAAISGCSGVFHVASPCTLDDPADPENSLLRPAVQGTLNVLEAAKRTNARRVVLTSSISAMVPNPNWPPNKPFDEDSWTDVEFCKKRGKWYPVSKTAAEKAAWEFMEKNGGADVVAVLPSTCLGELLQKELNASSAVLQRLMTGSRDTQEHYWLGAVHVRDVARAQVLIYETPSAAARYLCTNGIYQFSSFAKILSELYPDFPIYRFPEETQPGLTPYKDAAKRLIDLGFVFTPVEDAVREAVESLIAKGFLQGIPSQN</sequence>
<evidence type="ECO:0000256" key="2">
    <source>
        <dbReference type="ARBA" id="ARBA00023002"/>
    </source>
</evidence>
<dbReference type="EMBL" id="SDMP01000014">
    <property type="protein sequence ID" value="RYR12212.1"/>
    <property type="molecule type" value="Genomic_DNA"/>
</dbReference>
<gene>
    <name evidence="4" type="ORF">Ahy_B04g069743</name>
</gene>
<dbReference type="CDD" id="cd08958">
    <property type="entry name" value="FR_SDR_e"/>
    <property type="match status" value="1"/>
</dbReference>
<evidence type="ECO:0000313" key="5">
    <source>
        <dbReference type="Proteomes" id="UP000289738"/>
    </source>
</evidence>
<dbReference type="Pfam" id="PF01370">
    <property type="entry name" value="Epimerase"/>
    <property type="match status" value="1"/>
</dbReference>
<comment type="caution">
    <text evidence="4">The sequence shown here is derived from an EMBL/GenBank/DDBJ whole genome shotgun (WGS) entry which is preliminary data.</text>
</comment>
<dbReference type="InterPro" id="IPR001509">
    <property type="entry name" value="Epimerase_deHydtase"/>
</dbReference>
<dbReference type="PANTHER" id="PTHR10366">
    <property type="entry name" value="NAD DEPENDENT EPIMERASE/DEHYDRATASE"/>
    <property type="match status" value="1"/>
</dbReference>